<dbReference type="InterPro" id="IPR050109">
    <property type="entry name" value="HTH-type_TetR-like_transc_reg"/>
</dbReference>
<dbReference type="RefSeq" id="WP_203923257.1">
    <property type="nucleotide sequence ID" value="NZ_BONZ01000085.1"/>
</dbReference>
<dbReference type="Gene3D" id="1.10.10.60">
    <property type="entry name" value="Homeodomain-like"/>
    <property type="match status" value="1"/>
</dbReference>
<dbReference type="GO" id="GO:0003700">
    <property type="term" value="F:DNA-binding transcription factor activity"/>
    <property type="evidence" value="ECO:0007669"/>
    <property type="project" value="TreeGrafter"/>
</dbReference>
<gene>
    <name evidence="6" type="ORF">Raf01_79850</name>
</gene>
<evidence type="ECO:0000256" key="1">
    <source>
        <dbReference type="ARBA" id="ARBA00023015"/>
    </source>
</evidence>
<feature type="DNA-binding region" description="H-T-H motif" evidence="4">
    <location>
        <begin position="34"/>
        <end position="53"/>
    </location>
</feature>
<dbReference type="PRINTS" id="PR00455">
    <property type="entry name" value="HTHTETR"/>
</dbReference>
<dbReference type="InterPro" id="IPR011075">
    <property type="entry name" value="TetR_C"/>
</dbReference>
<feature type="domain" description="HTH tetR-type" evidence="5">
    <location>
        <begin position="11"/>
        <end position="71"/>
    </location>
</feature>
<proteinExistence type="predicted"/>
<evidence type="ECO:0000259" key="5">
    <source>
        <dbReference type="PROSITE" id="PS50977"/>
    </source>
</evidence>
<dbReference type="Proteomes" id="UP000642748">
    <property type="component" value="Unassembled WGS sequence"/>
</dbReference>
<dbReference type="InterPro" id="IPR036271">
    <property type="entry name" value="Tet_transcr_reg_TetR-rel_C_sf"/>
</dbReference>
<dbReference type="EMBL" id="BONZ01000085">
    <property type="protein sequence ID" value="GIH19813.1"/>
    <property type="molecule type" value="Genomic_DNA"/>
</dbReference>
<dbReference type="InterPro" id="IPR001647">
    <property type="entry name" value="HTH_TetR"/>
</dbReference>
<evidence type="ECO:0000256" key="4">
    <source>
        <dbReference type="PROSITE-ProRule" id="PRU00335"/>
    </source>
</evidence>
<dbReference type="Pfam" id="PF00440">
    <property type="entry name" value="TetR_N"/>
    <property type="match status" value="1"/>
</dbReference>
<evidence type="ECO:0000256" key="3">
    <source>
        <dbReference type="ARBA" id="ARBA00023163"/>
    </source>
</evidence>
<dbReference type="AlphaFoldDB" id="A0A8J3VVK6"/>
<accession>A0A8J3VVK6</accession>
<dbReference type="Gene3D" id="1.10.357.10">
    <property type="entry name" value="Tetracycline Repressor, domain 2"/>
    <property type="match status" value="1"/>
</dbReference>
<protein>
    <submittedName>
        <fullName evidence="6">TetR family transcriptional regulator</fullName>
    </submittedName>
</protein>
<sequence>MNTPNQDRRSQRARQAILDAALEICREKGLGKASMEEIARRAGVGKQTIYRWWPSKAAVVQEAINEAAGDVTDFPDTGDVRADLRTQMTAVVTLLANPRFTPFTSLIGVAQDDPEAARAFLEGIVEPRVQACRERLRRAQEQGQLRTDADLDDVVELLYAPLYYRALLRNRPVAPEQVDEVLKLAFAGLAPVASQ</sequence>
<comment type="caution">
    <text evidence="6">The sequence shown here is derived from an EMBL/GenBank/DDBJ whole genome shotgun (WGS) entry which is preliminary data.</text>
</comment>
<keyword evidence="2 4" id="KW-0238">DNA-binding</keyword>
<keyword evidence="7" id="KW-1185">Reference proteome</keyword>
<evidence type="ECO:0000256" key="2">
    <source>
        <dbReference type="ARBA" id="ARBA00023125"/>
    </source>
</evidence>
<dbReference type="InterPro" id="IPR001387">
    <property type="entry name" value="Cro/C1-type_HTH"/>
</dbReference>
<name>A0A8J3VVK6_9ACTN</name>
<reference evidence="6" key="1">
    <citation type="submission" date="2021-01" db="EMBL/GenBank/DDBJ databases">
        <title>Whole genome shotgun sequence of Rugosimonospora africana NBRC 104875.</title>
        <authorList>
            <person name="Komaki H."/>
            <person name="Tamura T."/>
        </authorList>
    </citation>
    <scope>NUCLEOTIDE SEQUENCE</scope>
    <source>
        <strain evidence="6">NBRC 104875</strain>
    </source>
</reference>
<dbReference type="PANTHER" id="PTHR30055:SF148">
    <property type="entry name" value="TETR-FAMILY TRANSCRIPTIONAL REGULATOR"/>
    <property type="match status" value="1"/>
</dbReference>
<keyword evidence="1" id="KW-0805">Transcription regulation</keyword>
<evidence type="ECO:0000313" key="6">
    <source>
        <dbReference type="EMBL" id="GIH19813.1"/>
    </source>
</evidence>
<organism evidence="6 7">
    <name type="scientific">Rugosimonospora africana</name>
    <dbReference type="NCBI Taxonomy" id="556532"/>
    <lineage>
        <taxon>Bacteria</taxon>
        <taxon>Bacillati</taxon>
        <taxon>Actinomycetota</taxon>
        <taxon>Actinomycetes</taxon>
        <taxon>Micromonosporales</taxon>
        <taxon>Micromonosporaceae</taxon>
        <taxon>Rugosimonospora</taxon>
    </lineage>
</organism>
<dbReference type="CDD" id="cd00093">
    <property type="entry name" value="HTH_XRE"/>
    <property type="match status" value="1"/>
</dbReference>
<dbReference type="GO" id="GO:0000976">
    <property type="term" value="F:transcription cis-regulatory region binding"/>
    <property type="evidence" value="ECO:0007669"/>
    <property type="project" value="TreeGrafter"/>
</dbReference>
<dbReference type="InterPro" id="IPR009057">
    <property type="entry name" value="Homeodomain-like_sf"/>
</dbReference>
<dbReference type="SUPFAM" id="SSF48498">
    <property type="entry name" value="Tetracyclin repressor-like, C-terminal domain"/>
    <property type="match status" value="1"/>
</dbReference>
<evidence type="ECO:0000313" key="7">
    <source>
        <dbReference type="Proteomes" id="UP000642748"/>
    </source>
</evidence>
<dbReference type="SUPFAM" id="SSF46689">
    <property type="entry name" value="Homeodomain-like"/>
    <property type="match status" value="1"/>
</dbReference>
<keyword evidence="3" id="KW-0804">Transcription</keyword>
<dbReference type="PROSITE" id="PS50977">
    <property type="entry name" value="HTH_TETR_2"/>
    <property type="match status" value="1"/>
</dbReference>
<dbReference type="Pfam" id="PF16859">
    <property type="entry name" value="TetR_C_11"/>
    <property type="match status" value="1"/>
</dbReference>
<dbReference type="PANTHER" id="PTHR30055">
    <property type="entry name" value="HTH-TYPE TRANSCRIPTIONAL REGULATOR RUTR"/>
    <property type="match status" value="1"/>
</dbReference>